<dbReference type="EMBL" id="CP097321">
    <property type="protein sequence ID" value="UQX13569.1"/>
    <property type="molecule type" value="Genomic_DNA"/>
</dbReference>
<protein>
    <submittedName>
        <fullName evidence="1">Uncharacterized protein</fullName>
    </submittedName>
</protein>
<keyword evidence="1" id="KW-0614">Plasmid</keyword>
<evidence type="ECO:0000313" key="1">
    <source>
        <dbReference type="EMBL" id="UQX13569.1"/>
    </source>
</evidence>
<dbReference type="Proteomes" id="UP001056610">
    <property type="component" value="Plasmid unnamed"/>
</dbReference>
<keyword evidence="2" id="KW-1185">Reference proteome</keyword>
<dbReference type="RefSeq" id="WP_219068213.1">
    <property type="nucleotide sequence ID" value="NZ_CAJUXY010000032.1"/>
</dbReference>
<geneLocation type="plasmid" evidence="1 2">
    <name>unnamed</name>
</geneLocation>
<sequence length="80" mass="8741">MTGVAESANVDCLVGQAVRVLATGEVGDVTEVVRFTDTGQSLCRVQWWAPDDKTPGRQRQITAYCYPNHLELVQDCAGRS</sequence>
<accession>A0ABY4QU77</accession>
<gene>
    <name evidence="1" type="ORF">M5I08_25600</name>
</gene>
<evidence type="ECO:0000313" key="2">
    <source>
        <dbReference type="Proteomes" id="UP001056610"/>
    </source>
</evidence>
<reference evidence="1" key="1">
    <citation type="submission" date="2022-05" db="EMBL/GenBank/DDBJ databases">
        <title>A methanotrophic Mycobacterium dominates a cave microbial ecosystem.</title>
        <authorList>
            <person name="Van Spanning R.J.M."/>
            <person name="Guan Q."/>
            <person name="Melkonian C."/>
            <person name="Gallant J."/>
            <person name="Polerecky L."/>
            <person name="Flot J.-F."/>
            <person name="Brandt B.W."/>
            <person name="Braster M."/>
            <person name="Iturbe Espinoza P."/>
            <person name="Aerts J."/>
            <person name="Meima-Franke M."/>
            <person name="Piersma S.R."/>
            <person name="Bunduc C."/>
            <person name="Ummels R."/>
            <person name="Pain A."/>
            <person name="Fleming E.J."/>
            <person name="van der Wel N."/>
            <person name="Gherman V.D."/>
            <person name="Sarbu S.M."/>
            <person name="Bodelier P.L.E."/>
            <person name="Bitter W."/>
        </authorList>
    </citation>
    <scope>NUCLEOTIDE SEQUENCE</scope>
    <source>
        <strain evidence="1">Sulfur Cave</strain>
        <plasmid evidence="1">unnamed</plasmid>
    </source>
</reference>
<organism evidence="1 2">
    <name type="scientific">Candidatus Mycobacterium methanotrophicum</name>
    <dbReference type="NCBI Taxonomy" id="2943498"/>
    <lineage>
        <taxon>Bacteria</taxon>
        <taxon>Bacillati</taxon>
        <taxon>Actinomycetota</taxon>
        <taxon>Actinomycetes</taxon>
        <taxon>Mycobacteriales</taxon>
        <taxon>Mycobacteriaceae</taxon>
        <taxon>Mycobacterium</taxon>
    </lineage>
</organism>
<proteinExistence type="predicted"/>
<name>A0ABY4QU77_9MYCO</name>